<dbReference type="PANTHER" id="PTHR43464">
    <property type="entry name" value="METHYLTRANSFERASE"/>
    <property type="match status" value="1"/>
</dbReference>
<dbReference type="PATRIC" id="fig|1121448.10.peg.847"/>
<keyword evidence="1 5" id="KW-0489">Methyltransferase</keyword>
<evidence type="ECO:0000313" key="5">
    <source>
        <dbReference type="EMBL" id="AGW12740.1"/>
    </source>
</evidence>
<organism evidence="5 6">
    <name type="scientific">Megalodesulfovibrio gigas (strain ATCC 19364 / DSM 1382 / NCIMB 9332 / VKM B-1759)</name>
    <name type="common">Desulfovibrio gigas</name>
    <dbReference type="NCBI Taxonomy" id="1121448"/>
    <lineage>
        <taxon>Bacteria</taxon>
        <taxon>Pseudomonadati</taxon>
        <taxon>Thermodesulfobacteriota</taxon>
        <taxon>Desulfovibrionia</taxon>
        <taxon>Desulfovibrionales</taxon>
        <taxon>Desulfovibrionaceae</taxon>
        <taxon>Megalodesulfovibrio</taxon>
    </lineage>
</organism>
<keyword evidence="3" id="KW-0949">S-adenosyl-L-methionine</keyword>
<dbReference type="KEGG" id="dgg:DGI_0846"/>
<dbReference type="Gene3D" id="3.40.50.150">
    <property type="entry name" value="Vaccinia Virus protein VP39"/>
    <property type="match status" value="1"/>
</dbReference>
<dbReference type="SUPFAM" id="SSF53335">
    <property type="entry name" value="S-adenosyl-L-methionine-dependent methyltransferases"/>
    <property type="match status" value="1"/>
</dbReference>
<dbReference type="eggNOG" id="COG2226">
    <property type="taxonomic scope" value="Bacteria"/>
</dbReference>
<gene>
    <name evidence="5" type="ORF">DGI_0846</name>
</gene>
<dbReference type="GO" id="GO:0032259">
    <property type="term" value="P:methylation"/>
    <property type="evidence" value="ECO:0007669"/>
    <property type="project" value="UniProtKB-KW"/>
</dbReference>
<proteinExistence type="predicted"/>
<dbReference type="GO" id="GO:0008168">
    <property type="term" value="F:methyltransferase activity"/>
    <property type="evidence" value="ECO:0007669"/>
    <property type="project" value="UniProtKB-KW"/>
</dbReference>
<keyword evidence="2 5" id="KW-0808">Transferase</keyword>
<reference evidence="6" key="2">
    <citation type="submission" date="2013-07" db="EMBL/GenBank/DDBJ databases">
        <authorList>
            <person name="Morais-Silva F.O."/>
            <person name="Rezende A.M."/>
            <person name="Pimentel C."/>
            <person name="Resende D.M."/>
            <person name="Santos C.I."/>
            <person name="Clemente C."/>
            <person name="de Oliveira L.M."/>
            <person name="da Silva S.M."/>
            <person name="Costa D.A."/>
            <person name="Varela-Raposo A."/>
            <person name="Horacio E.C.A."/>
            <person name="Matos M."/>
            <person name="Flores O."/>
            <person name="Ruiz J.C."/>
            <person name="Rodrigues-Pousada C."/>
        </authorList>
    </citation>
    <scope>NUCLEOTIDE SEQUENCE [LARGE SCALE GENOMIC DNA]</scope>
    <source>
        <strain evidence="6">ATCC 19364 / DSM 1382 / NCIMB 9332 / VKM B-1759</strain>
    </source>
</reference>
<dbReference type="InterPro" id="IPR029063">
    <property type="entry name" value="SAM-dependent_MTases_sf"/>
</dbReference>
<dbReference type="RefSeq" id="WP_021759435.1">
    <property type="nucleotide sequence ID" value="NC_022444.1"/>
</dbReference>
<evidence type="ECO:0000256" key="1">
    <source>
        <dbReference type="ARBA" id="ARBA00022603"/>
    </source>
</evidence>
<dbReference type="EMBL" id="CP006585">
    <property type="protein sequence ID" value="AGW12740.1"/>
    <property type="molecule type" value="Genomic_DNA"/>
</dbReference>
<protein>
    <submittedName>
        <fullName evidence="5">Putative methyltransferase type 11</fullName>
    </submittedName>
</protein>
<dbReference type="AlphaFoldDB" id="T2G832"/>
<dbReference type="HOGENOM" id="CLU_037990_14_0_7"/>
<name>T2G832_MEGG1</name>
<dbReference type="PANTHER" id="PTHR43464:SF19">
    <property type="entry name" value="UBIQUINONE BIOSYNTHESIS O-METHYLTRANSFERASE, MITOCHONDRIAL"/>
    <property type="match status" value="1"/>
</dbReference>
<dbReference type="InterPro" id="IPR041698">
    <property type="entry name" value="Methyltransf_25"/>
</dbReference>
<accession>T2G832</accession>
<dbReference type="OrthoDB" id="9782767at2"/>
<evidence type="ECO:0000256" key="2">
    <source>
        <dbReference type="ARBA" id="ARBA00022679"/>
    </source>
</evidence>
<dbReference type="Proteomes" id="UP000016587">
    <property type="component" value="Chromosome"/>
</dbReference>
<evidence type="ECO:0000259" key="4">
    <source>
        <dbReference type="Pfam" id="PF13649"/>
    </source>
</evidence>
<dbReference type="CDD" id="cd02440">
    <property type="entry name" value="AdoMet_MTases"/>
    <property type="match status" value="1"/>
</dbReference>
<feature type="domain" description="Methyltransferase" evidence="4">
    <location>
        <begin position="45"/>
        <end position="122"/>
    </location>
</feature>
<dbReference type="STRING" id="1121448.DGI_0846"/>
<evidence type="ECO:0000256" key="3">
    <source>
        <dbReference type="ARBA" id="ARBA00022691"/>
    </source>
</evidence>
<dbReference type="Pfam" id="PF13649">
    <property type="entry name" value="Methyltransf_25"/>
    <property type="match status" value="1"/>
</dbReference>
<keyword evidence="6" id="KW-1185">Reference proteome</keyword>
<evidence type="ECO:0000313" key="6">
    <source>
        <dbReference type="Proteomes" id="UP000016587"/>
    </source>
</evidence>
<reference evidence="5 6" key="1">
    <citation type="journal article" date="2013" name="J. Bacteriol.">
        <title>Roles of HynAB and Ech, the only two hydrogenases found in the model sulfate reducer Desulfovibrio gigas.</title>
        <authorList>
            <person name="Morais-Silva F.O."/>
            <person name="Santos C.I."/>
            <person name="Rodrigues R."/>
            <person name="Pereira I.A."/>
            <person name="Rodrigues-Pousada C."/>
        </authorList>
    </citation>
    <scope>NUCLEOTIDE SEQUENCE [LARGE SCALE GENOMIC DNA]</scope>
    <source>
        <strain evidence="6">ATCC 19364 / DSM 1382 / NCIMB 9332 / VKM B-1759</strain>
    </source>
</reference>
<sequence length="269" mass="29909">MVGSDTVSALQQWLASPRGQFFHARQRRLLERMLAAWPRRGRSLLEIGCGPGHLLDVFWQSGFDVTGTDHSPAMLAAARERLGHRVDLHLAAYDHLPFADREFDYVALTGCPPTREHLAEAVRLASRGVLVTFCNRLSLAGAASLLRRPNSFPPPRQTACFWPVQRRLRALARAQAFPNARNSRLAQRSTLLGPPLSWVDHMPWSLLNDWVCLLPVGAWHVIRLDLAPTVGMTPLVQLAKGKLAPSLRTSSCASFSDKAPCLNDKTPRF</sequence>